<comment type="caution">
    <text evidence="1">The sequence shown here is derived from an EMBL/GenBank/DDBJ whole genome shotgun (WGS) entry which is preliminary data.</text>
</comment>
<proteinExistence type="predicted"/>
<dbReference type="Proteomes" id="UP001163321">
    <property type="component" value="Chromosome 2"/>
</dbReference>
<protein>
    <submittedName>
        <fullName evidence="1">Uncharacterized protein</fullName>
    </submittedName>
</protein>
<evidence type="ECO:0000313" key="1">
    <source>
        <dbReference type="EMBL" id="KAI9916870.1"/>
    </source>
</evidence>
<reference evidence="1 2" key="1">
    <citation type="journal article" date="2022" name="bioRxiv">
        <title>The genome of the oomycete Peronosclerospora sorghi, a cosmopolitan pathogen of maize and sorghum, is inflated with dispersed pseudogenes.</title>
        <authorList>
            <person name="Fletcher K."/>
            <person name="Martin F."/>
            <person name="Isakeit T."/>
            <person name="Cavanaugh K."/>
            <person name="Magill C."/>
            <person name="Michelmore R."/>
        </authorList>
    </citation>
    <scope>NUCLEOTIDE SEQUENCE [LARGE SCALE GENOMIC DNA]</scope>
    <source>
        <strain evidence="1">P6</strain>
    </source>
</reference>
<organism evidence="1 2">
    <name type="scientific">Peronosclerospora sorghi</name>
    <dbReference type="NCBI Taxonomy" id="230839"/>
    <lineage>
        <taxon>Eukaryota</taxon>
        <taxon>Sar</taxon>
        <taxon>Stramenopiles</taxon>
        <taxon>Oomycota</taxon>
        <taxon>Peronosporomycetes</taxon>
        <taxon>Peronosporales</taxon>
        <taxon>Peronosporaceae</taxon>
        <taxon>Peronosclerospora</taxon>
    </lineage>
</organism>
<sequence length="87" mass="10008">MPFWYNLHFTFGKANSPLSDLGFSPLQDYVDRYGTYVTKEILLSLLDVSTFARPASRTRLVTDTMTRFNLLLPQDGPRYGPMRSPLM</sequence>
<gene>
    <name evidence="1" type="ORF">PsorP6_017827</name>
</gene>
<dbReference type="EMBL" id="CM047581">
    <property type="protein sequence ID" value="KAI9916870.1"/>
    <property type="molecule type" value="Genomic_DNA"/>
</dbReference>
<keyword evidence="2" id="KW-1185">Reference proteome</keyword>
<accession>A0ACC0WDG2</accession>
<evidence type="ECO:0000313" key="2">
    <source>
        <dbReference type="Proteomes" id="UP001163321"/>
    </source>
</evidence>
<name>A0ACC0WDG2_9STRA</name>